<comment type="function">
    <text evidence="1">Mediates inactivation of the TORC1 complex in response to amino acid starvation. Required for meiotic nuclear division.</text>
</comment>
<feature type="compositionally biased region" description="Pro residues" evidence="2">
    <location>
        <begin position="189"/>
        <end position="198"/>
    </location>
</feature>
<evidence type="ECO:0000256" key="2">
    <source>
        <dbReference type="SAM" id="MobiDB-lite"/>
    </source>
</evidence>
<feature type="compositionally biased region" description="Low complexity" evidence="2">
    <location>
        <begin position="165"/>
        <end position="174"/>
    </location>
</feature>
<dbReference type="STRING" id="4999.A0A1Y1UM80"/>
<dbReference type="PANTHER" id="PTHR13153">
    <property type="entry name" value="CGTHBA PROTEIN -14 GENE PROTEIN"/>
    <property type="match status" value="1"/>
</dbReference>
<feature type="region of interest" description="Disordered" evidence="2">
    <location>
        <begin position="737"/>
        <end position="788"/>
    </location>
</feature>
<organism evidence="3 4">
    <name type="scientific">Kockovaella imperatae</name>
    <dbReference type="NCBI Taxonomy" id="4999"/>
    <lineage>
        <taxon>Eukaryota</taxon>
        <taxon>Fungi</taxon>
        <taxon>Dikarya</taxon>
        <taxon>Basidiomycota</taxon>
        <taxon>Agaricomycotina</taxon>
        <taxon>Tremellomycetes</taxon>
        <taxon>Tremellales</taxon>
        <taxon>Cuniculitremaceae</taxon>
        <taxon>Kockovaella</taxon>
    </lineage>
</organism>
<proteinExistence type="inferred from homology"/>
<feature type="compositionally biased region" description="Pro residues" evidence="2">
    <location>
        <begin position="133"/>
        <end position="143"/>
    </location>
</feature>
<keyword evidence="1" id="KW-0732">Signal</keyword>
<dbReference type="Proteomes" id="UP000193218">
    <property type="component" value="Unassembled WGS sequence"/>
</dbReference>
<feature type="region of interest" description="Disordered" evidence="2">
    <location>
        <begin position="50"/>
        <end position="201"/>
    </location>
</feature>
<reference evidence="3 4" key="1">
    <citation type="submission" date="2017-03" db="EMBL/GenBank/DDBJ databases">
        <title>Widespread Adenine N6-methylation of Active Genes in Fungi.</title>
        <authorList>
            <consortium name="DOE Joint Genome Institute"/>
            <person name="Mondo S.J."/>
            <person name="Dannebaum R.O."/>
            <person name="Kuo R.C."/>
            <person name="Louie K.B."/>
            <person name="Bewick A.J."/>
            <person name="Labutti K."/>
            <person name="Haridas S."/>
            <person name="Kuo A."/>
            <person name="Salamov A."/>
            <person name="Ahrendt S.R."/>
            <person name="Lau R."/>
            <person name="Bowen B.P."/>
            <person name="Lipzen A."/>
            <person name="Sullivan W."/>
            <person name="Andreopoulos W.B."/>
            <person name="Clum A."/>
            <person name="Lindquist E."/>
            <person name="Daum C."/>
            <person name="Northen T.R."/>
            <person name="Ramamoorthy G."/>
            <person name="Schmitz R.J."/>
            <person name="Gryganskyi A."/>
            <person name="Culley D."/>
            <person name="Magnuson J."/>
            <person name="James T.Y."/>
            <person name="O'Malley M.A."/>
            <person name="Stajich J.E."/>
            <person name="Spatafora J.W."/>
            <person name="Visel A."/>
            <person name="Grigoriev I.V."/>
        </authorList>
    </citation>
    <scope>NUCLEOTIDE SEQUENCE [LARGE SCALE GENOMIC DNA]</scope>
    <source>
        <strain evidence="3 4">NRRL Y-17943</strain>
    </source>
</reference>
<dbReference type="GO" id="GO:0010508">
    <property type="term" value="P:positive regulation of autophagy"/>
    <property type="evidence" value="ECO:0007669"/>
    <property type="project" value="TreeGrafter"/>
</dbReference>
<comment type="similarity">
    <text evidence="1">Belongs to the NPR3 family.</text>
</comment>
<protein>
    <recommendedName>
        <fullName evidence="1">Nitrogen permease regulator 3</fullName>
    </recommendedName>
    <alternativeName>
        <fullName evidence="1">Required for meiotic nuclear division protein 11</fullName>
    </alternativeName>
</protein>
<dbReference type="GO" id="GO:0051321">
    <property type="term" value="P:meiotic cell cycle"/>
    <property type="evidence" value="ECO:0007669"/>
    <property type="project" value="UniProtKB-UniRule"/>
</dbReference>
<dbReference type="PANTHER" id="PTHR13153:SF5">
    <property type="entry name" value="GATOR COMPLEX PROTEIN NPRL3"/>
    <property type="match status" value="1"/>
</dbReference>
<dbReference type="GO" id="GO:0034198">
    <property type="term" value="P:cellular response to amino acid starvation"/>
    <property type="evidence" value="ECO:0007669"/>
    <property type="project" value="TreeGrafter"/>
</dbReference>
<dbReference type="FunCoup" id="A0A1Y1UM80">
    <property type="interactions" value="97"/>
</dbReference>
<dbReference type="GO" id="GO:1904262">
    <property type="term" value="P:negative regulation of TORC1 signaling"/>
    <property type="evidence" value="ECO:0007669"/>
    <property type="project" value="TreeGrafter"/>
</dbReference>
<dbReference type="GO" id="GO:0005774">
    <property type="term" value="C:vacuolar membrane"/>
    <property type="evidence" value="ECO:0007669"/>
    <property type="project" value="UniProtKB-SubCell"/>
</dbReference>
<comment type="caution">
    <text evidence="3">The sequence shown here is derived from an EMBL/GenBank/DDBJ whole genome shotgun (WGS) entry which is preliminary data.</text>
</comment>
<dbReference type="Pfam" id="PF03666">
    <property type="entry name" value="NPR3"/>
    <property type="match status" value="1"/>
</dbReference>
<dbReference type="InParanoid" id="A0A1Y1UM80"/>
<dbReference type="AlphaFoldDB" id="A0A1Y1UM80"/>
<comment type="subcellular location">
    <subcellularLocation>
        <location evidence="1">Vacuole membrane</location>
        <topology evidence="1">Peripheral membrane protein</topology>
    </subcellularLocation>
</comment>
<feature type="compositionally biased region" description="Basic and acidic residues" evidence="2">
    <location>
        <begin position="298"/>
        <end position="324"/>
    </location>
</feature>
<feature type="compositionally biased region" description="Low complexity" evidence="2">
    <location>
        <begin position="104"/>
        <end position="115"/>
    </location>
</feature>
<dbReference type="EMBL" id="NBSH01000003">
    <property type="protein sequence ID" value="ORX39153.1"/>
    <property type="molecule type" value="Genomic_DNA"/>
</dbReference>
<dbReference type="InterPro" id="IPR005365">
    <property type="entry name" value="Npr3"/>
</dbReference>
<dbReference type="GeneID" id="33559225"/>
<dbReference type="GO" id="GO:0038202">
    <property type="term" value="P:TORC1 signaling"/>
    <property type="evidence" value="ECO:0007669"/>
    <property type="project" value="TreeGrafter"/>
</dbReference>
<feature type="compositionally biased region" description="Acidic residues" evidence="2">
    <location>
        <begin position="768"/>
        <end position="787"/>
    </location>
</feature>
<dbReference type="OrthoDB" id="18648at2759"/>
<evidence type="ECO:0000256" key="1">
    <source>
        <dbReference type="RuleBase" id="RU368069"/>
    </source>
</evidence>
<keyword evidence="4" id="KW-1185">Reference proteome</keyword>
<feature type="region of interest" description="Disordered" evidence="2">
    <location>
        <begin position="298"/>
        <end position="328"/>
    </location>
</feature>
<keyword evidence="1" id="KW-0469">Meiosis</keyword>
<feature type="compositionally biased region" description="Basic and acidic residues" evidence="2">
    <location>
        <begin position="94"/>
        <end position="103"/>
    </location>
</feature>
<dbReference type="GO" id="GO:1990130">
    <property type="term" value="C:GATOR1 complex"/>
    <property type="evidence" value="ECO:0007669"/>
    <property type="project" value="TreeGrafter"/>
</dbReference>
<evidence type="ECO:0000313" key="3">
    <source>
        <dbReference type="EMBL" id="ORX39153.1"/>
    </source>
</evidence>
<name>A0A1Y1UM80_9TREE</name>
<evidence type="ECO:0000313" key="4">
    <source>
        <dbReference type="Proteomes" id="UP000193218"/>
    </source>
</evidence>
<gene>
    <name evidence="3" type="ORF">BD324DRAFT_641341</name>
</gene>
<sequence length="848" mass="94768">MAENILGILFVTSSSRGRNVFRYPPDPLSPHTRLTQPIYPSATFTASEAIRKNRPKPTFDSLEGRRSNGTSTRGSHVRLSKMLGSETSRTGTSNHDHTDRDIGDGTSSDSSASSGEEPEYTWTASAKAKRPSVEPPPKLPVPVPEKESFDSEPGAVTFDTANRASRGSRGSRGSIADIRPIPEIKPLSSPAPPIPAPLPERQRKGSVHEQFIESQYNFALSYTLDFLGDMLTPPPAARNRKFEICVDELVFVGYPVSVGADGKWTFAADDDEVDLRPTARGRRKEGLGHLGTVVEAKEFSSPDADESKARVKDGKDGEGIKAGEEDGPPSLTMFNLVLILDKPDPRISHDAAEGLVATTLYDEVYREIVFKWTAAAYSLQVSDNYVAKEAWEMAKVRDKGINENMPILECCRMLYERSSLDRALNQLFASIYQYQRRPKNPLYSSLPTTITVSLGSVPISMILSSRTKEVDEAWAHWGEIDDVSDVSSEDSDAGHGDDIRSRDLRVEPWNTLLLIDDDAVEQAQEISRSLVGLGIGVGDPGQDEAPPTAVFGRRGSKEEEDEGHLMKSLIGACDVSKRLLEIAHQLRYHLEGIVIPLARELVQNKKAILVDVMNTRLRTVVMPTTLADHTLTIYDYSHRFHQRFPRLPPLPQFLAAISASPVQFRELVPKSQAGDAAIRENYLDALVWLLKQDLVVQVRIRCRVFARPEVKEIAWRRLWARRRGKWLRRKRERKIKSADDDLGTPRARDDAIDPLDASVPPLRKDNSNDLEYDPDLEMDSDNEDGAETSDAAEIHGMKFSEDQEEPTDVPHFEESFIFRPARAQKDEARWLRVIREGADEVWASKFDL</sequence>
<dbReference type="RefSeq" id="XP_021873016.1">
    <property type="nucleotide sequence ID" value="XM_022017416.1"/>
</dbReference>
<accession>A0A1Y1UM80</accession>